<dbReference type="STRING" id="720554.Clocl_0578"/>
<protein>
    <submittedName>
        <fullName evidence="1">TIGR00725 family protein</fullName>
    </submittedName>
</protein>
<evidence type="ECO:0000313" key="2">
    <source>
        <dbReference type="Proteomes" id="UP000005435"/>
    </source>
</evidence>
<dbReference type="Gene3D" id="3.40.50.450">
    <property type="match status" value="1"/>
</dbReference>
<reference evidence="1 2" key="2">
    <citation type="journal article" date="2012" name="Stand. Genomic Sci.">
        <title>Complete Genome Sequence of Clostridium clariflavum DSM 19732.</title>
        <authorList>
            <person name="Izquierdo J.A."/>
            <person name="Goodwin L."/>
            <person name="Davenport K.W."/>
            <person name="Teshima H."/>
            <person name="Bruce D."/>
            <person name="Detter C."/>
            <person name="Tapia R."/>
            <person name="Han S."/>
            <person name="Land M."/>
            <person name="Hauser L."/>
            <person name="Jeffries C.D."/>
            <person name="Han J."/>
            <person name="Pitluck S."/>
            <person name="Nolan M."/>
            <person name="Chen A."/>
            <person name="Huntemann M."/>
            <person name="Mavromatis K."/>
            <person name="Mikhailova N."/>
            <person name="Liolios K."/>
            <person name="Woyke T."/>
            <person name="Lynd L.R."/>
        </authorList>
    </citation>
    <scope>NUCLEOTIDE SEQUENCE [LARGE SCALE GENOMIC DNA]</scope>
    <source>
        <strain evidence="2">DSM 19732 / NBRC 101661 / EBR45</strain>
    </source>
</reference>
<dbReference type="SUPFAM" id="SSF102405">
    <property type="entry name" value="MCP/YpsA-like"/>
    <property type="match status" value="1"/>
</dbReference>
<dbReference type="PANTHER" id="PTHR43393">
    <property type="entry name" value="CYTOKININ RIBOSIDE 5'-MONOPHOSPHATE PHOSPHORIBOHYDROLASE"/>
    <property type="match status" value="1"/>
</dbReference>
<organism evidence="1 2">
    <name type="scientific">Acetivibrio clariflavus (strain DSM 19732 / NBRC 101661 / EBR45)</name>
    <name type="common">Clostridium clariflavum</name>
    <dbReference type="NCBI Taxonomy" id="720554"/>
    <lineage>
        <taxon>Bacteria</taxon>
        <taxon>Bacillati</taxon>
        <taxon>Bacillota</taxon>
        <taxon>Clostridia</taxon>
        <taxon>Eubacteriales</taxon>
        <taxon>Oscillospiraceae</taxon>
        <taxon>Acetivibrio</taxon>
    </lineage>
</organism>
<dbReference type="PANTHER" id="PTHR43393:SF3">
    <property type="entry name" value="LYSINE DECARBOXYLASE-LIKE PROTEIN"/>
    <property type="match status" value="1"/>
</dbReference>
<dbReference type="InterPro" id="IPR052341">
    <property type="entry name" value="LOG_family_nucleotidases"/>
</dbReference>
<dbReference type="NCBIfam" id="TIGR00725">
    <property type="entry name" value="TIGR00725 family protein"/>
    <property type="match status" value="1"/>
</dbReference>
<dbReference type="KEGG" id="ccl:Clocl_0578"/>
<dbReference type="AlphaFoldDB" id="G8LTU3"/>
<evidence type="ECO:0000313" key="1">
    <source>
        <dbReference type="EMBL" id="AEV67289.1"/>
    </source>
</evidence>
<dbReference type="EMBL" id="CP003065">
    <property type="protein sequence ID" value="AEV67289.1"/>
    <property type="molecule type" value="Genomic_DNA"/>
</dbReference>
<dbReference type="GO" id="GO:0005829">
    <property type="term" value="C:cytosol"/>
    <property type="evidence" value="ECO:0007669"/>
    <property type="project" value="TreeGrafter"/>
</dbReference>
<dbReference type="InterPro" id="IPR005268">
    <property type="entry name" value="CHP00725"/>
</dbReference>
<accession>G8LTU3</accession>
<proteinExistence type="predicted"/>
<dbReference type="RefSeq" id="WP_014253920.1">
    <property type="nucleotide sequence ID" value="NC_016627.1"/>
</dbReference>
<dbReference type="InterPro" id="IPR041164">
    <property type="entry name" value="LDcluster4"/>
</dbReference>
<keyword evidence="2" id="KW-1185">Reference proteome</keyword>
<gene>
    <name evidence="1" type="ordered locus">Clocl_0578</name>
</gene>
<dbReference type="HOGENOM" id="CLU_107614_2_1_9"/>
<reference evidence="2" key="1">
    <citation type="submission" date="2011-12" db="EMBL/GenBank/DDBJ databases">
        <title>Complete sequence of Clostridium clariflavum DSM 19732.</title>
        <authorList>
            <consortium name="US DOE Joint Genome Institute"/>
            <person name="Lucas S."/>
            <person name="Han J."/>
            <person name="Lapidus A."/>
            <person name="Cheng J.-F."/>
            <person name="Goodwin L."/>
            <person name="Pitluck S."/>
            <person name="Peters L."/>
            <person name="Teshima H."/>
            <person name="Detter J.C."/>
            <person name="Han C."/>
            <person name="Tapia R."/>
            <person name="Land M."/>
            <person name="Hauser L."/>
            <person name="Kyrpides N."/>
            <person name="Ivanova N."/>
            <person name="Pagani I."/>
            <person name="Kitzmiller T."/>
            <person name="Lynd L."/>
            <person name="Izquierdo J."/>
            <person name="Woyke T."/>
        </authorList>
    </citation>
    <scope>NUCLEOTIDE SEQUENCE [LARGE SCALE GENOMIC DNA]</scope>
    <source>
        <strain evidence="2">DSM 19732 / NBRC 101661 / EBR45</strain>
    </source>
</reference>
<dbReference type="Proteomes" id="UP000005435">
    <property type="component" value="Chromosome"/>
</dbReference>
<name>G8LTU3_ACECE</name>
<dbReference type="Pfam" id="PF18306">
    <property type="entry name" value="LDcluster4"/>
    <property type="match status" value="1"/>
</dbReference>
<sequence>MYFAVGVAAAADCCNKEIENIAFEFGQQIAKRGYAIVCGGMEGLMEQVCRGARTVMNRKPVVGILPGSTKLEANPYTDIVIPTTLGYIRNVLIPISSDVLVAFNGGAGTLSEITYAWQYDKPIILMAHTGGWSEKLANTPLDHRKGKILKTAYSNDEALAFIDEIFNKWKKECVNI</sequence>
<dbReference type="eggNOG" id="COG1611">
    <property type="taxonomic scope" value="Bacteria"/>
</dbReference>